<organism evidence="3 4">
    <name type="scientific">Paenibacillus sambharensis</name>
    <dbReference type="NCBI Taxonomy" id="1803190"/>
    <lineage>
        <taxon>Bacteria</taxon>
        <taxon>Bacillati</taxon>
        <taxon>Bacillota</taxon>
        <taxon>Bacilli</taxon>
        <taxon>Bacillales</taxon>
        <taxon>Paenibacillaceae</taxon>
        <taxon>Paenibacillus</taxon>
    </lineage>
</organism>
<dbReference type="InterPro" id="IPR007607">
    <property type="entry name" value="BacA/B"/>
</dbReference>
<dbReference type="OrthoDB" id="9789407at2"/>
<gene>
    <name evidence="3" type="ORF">DNH61_14000</name>
</gene>
<sequence>MFKDNSSKRLSVTDTLIGQGTVAEGKISCEAGLRVEGEYRGDISCKGDVIIGECGVARSNIEARDVTIAGKVYGDIQTTGRLTITSSGQLHGNVAAKALIILDGAVLNGSCRMNDKPSDSAKAGSQQPQSVQDRDNSQQSAKEQREGAKARQAG</sequence>
<protein>
    <submittedName>
        <fullName evidence="3">Polymer-forming cytoskeletal protein</fullName>
    </submittedName>
</protein>
<dbReference type="PANTHER" id="PTHR35024">
    <property type="entry name" value="HYPOTHETICAL CYTOSOLIC PROTEIN"/>
    <property type="match status" value="1"/>
</dbReference>
<dbReference type="PANTHER" id="PTHR35024:SF4">
    <property type="entry name" value="POLYMER-FORMING CYTOSKELETAL PROTEIN"/>
    <property type="match status" value="1"/>
</dbReference>
<proteinExistence type="inferred from homology"/>
<dbReference type="Proteomes" id="UP000249522">
    <property type="component" value="Unassembled WGS sequence"/>
</dbReference>
<evidence type="ECO:0000256" key="2">
    <source>
        <dbReference type="SAM" id="MobiDB-lite"/>
    </source>
</evidence>
<dbReference type="EMBL" id="QKRB01000044">
    <property type="protein sequence ID" value="PZD95629.1"/>
    <property type="molecule type" value="Genomic_DNA"/>
</dbReference>
<name>A0A2W1LA72_9BACL</name>
<evidence type="ECO:0000256" key="1">
    <source>
        <dbReference type="ARBA" id="ARBA00044755"/>
    </source>
</evidence>
<evidence type="ECO:0000313" key="4">
    <source>
        <dbReference type="Proteomes" id="UP000249522"/>
    </source>
</evidence>
<accession>A0A2W1LA72</accession>
<feature type="compositionally biased region" description="Basic and acidic residues" evidence="2">
    <location>
        <begin position="132"/>
        <end position="154"/>
    </location>
</feature>
<dbReference type="Pfam" id="PF04519">
    <property type="entry name" value="Bactofilin"/>
    <property type="match status" value="1"/>
</dbReference>
<comment type="similarity">
    <text evidence="1">Belongs to the bactofilin family.</text>
</comment>
<evidence type="ECO:0000313" key="3">
    <source>
        <dbReference type="EMBL" id="PZD95629.1"/>
    </source>
</evidence>
<dbReference type="RefSeq" id="WP_111147259.1">
    <property type="nucleotide sequence ID" value="NZ_QKRB01000044.1"/>
</dbReference>
<feature type="region of interest" description="Disordered" evidence="2">
    <location>
        <begin position="113"/>
        <end position="154"/>
    </location>
</feature>
<dbReference type="AlphaFoldDB" id="A0A2W1LA72"/>
<comment type="caution">
    <text evidence="3">The sequence shown here is derived from an EMBL/GenBank/DDBJ whole genome shotgun (WGS) entry which is preliminary data.</text>
</comment>
<reference evidence="3 4" key="1">
    <citation type="submission" date="2018-06" db="EMBL/GenBank/DDBJ databases">
        <title>Paenibacillus imtechensis sp. nov.</title>
        <authorList>
            <person name="Pinnaka A.K."/>
            <person name="Singh H."/>
            <person name="Kaur M."/>
        </authorList>
    </citation>
    <scope>NUCLEOTIDE SEQUENCE [LARGE SCALE GENOMIC DNA]</scope>
    <source>
        <strain evidence="3 4">SMB1</strain>
    </source>
</reference>
<keyword evidence="4" id="KW-1185">Reference proteome</keyword>